<feature type="domain" description="DUF4172" evidence="1">
    <location>
        <begin position="4"/>
        <end position="58"/>
    </location>
</feature>
<reference evidence="2" key="1">
    <citation type="journal article" date="2021" name="PeerJ">
        <title>Extensive microbial diversity within the chicken gut microbiome revealed by metagenomics and culture.</title>
        <authorList>
            <person name="Gilroy R."/>
            <person name="Ravi A."/>
            <person name="Getino M."/>
            <person name="Pursley I."/>
            <person name="Horton D.L."/>
            <person name="Alikhan N.F."/>
            <person name="Baker D."/>
            <person name="Gharbi K."/>
            <person name="Hall N."/>
            <person name="Watson M."/>
            <person name="Adriaenssens E.M."/>
            <person name="Foster-Nyarko E."/>
            <person name="Jarju S."/>
            <person name="Secka A."/>
            <person name="Antonio M."/>
            <person name="Oren A."/>
            <person name="Chaudhuri R.R."/>
            <person name="La Ragione R."/>
            <person name="Hildebrand F."/>
            <person name="Pallen M.J."/>
        </authorList>
    </citation>
    <scope>NUCLEOTIDE SEQUENCE</scope>
    <source>
        <strain evidence="2">9264</strain>
    </source>
</reference>
<dbReference type="EMBL" id="DWUQ01000041">
    <property type="protein sequence ID" value="HJD43833.1"/>
    <property type="molecule type" value="Genomic_DNA"/>
</dbReference>
<sequence>MRWLQGRLLGRTEAAPAQTDVAVEMDALIQNAIRTSEIEGEHLDAGAVRLSVARQLGLEQTGVTGRPTPESDSLVALLLEATHQPEQLLSCEQLCRWQAQLFPVPSILSQIVIDELRGEHPMHVISGRMDQPIVHFEAPPRQGLEQQRHATTPLSERQIKVLNRLLDNAGEEFKAGINARTYQALAKVSKATSTRDLADLVEKGCLQSLPGGGRSSRYGLAL</sequence>
<protein>
    <submittedName>
        <fullName evidence="2">DUF4172 domain-containing protein</fullName>
    </submittedName>
</protein>
<dbReference type="Proteomes" id="UP000823889">
    <property type="component" value="Unassembled WGS sequence"/>
</dbReference>
<evidence type="ECO:0000259" key="1">
    <source>
        <dbReference type="Pfam" id="PF13776"/>
    </source>
</evidence>
<proteinExistence type="predicted"/>
<organism evidence="2 3">
    <name type="scientific">Candidatus Paenalcaligenes intestinipullorum</name>
    <dbReference type="NCBI Taxonomy" id="2838718"/>
    <lineage>
        <taxon>Bacteria</taxon>
        <taxon>Pseudomonadati</taxon>
        <taxon>Pseudomonadota</taxon>
        <taxon>Betaproteobacteria</taxon>
        <taxon>Burkholderiales</taxon>
        <taxon>Alcaligenaceae</taxon>
        <taxon>Paenalcaligenes</taxon>
    </lineage>
</organism>
<evidence type="ECO:0000313" key="2">
    <source>
        <dbReference type="EMBL" id="HJD43833.1"/>
    </source>
</evidence>
<dbReference type="InterPro" id="IPR036388">
    <property type="entry name" value="WH-like_DNA-bd_sf"/>
</dbReference>
<dbReference type="AlphaFoldDB" id="A0A9D2U9A3"/>
<dbReference type="Gene3D" id="1.10.10.10">
    <property type="entry name" value="Winged helix-like DNA-binding domain superfamily/Winged helix DNA-binding domain"/>
    <property type="match status" value="1"/>
</dbReference>
<gene>
    <name evidence="2" type="ORF">H9906_02250</name>
</gene>
<name>A0A9D2U9A3_9BURK</name>
<dbReference type="InterPro" id="IPR025230">
    <property type="entry name" value="DUF4172"/>
</dbReference>
<accession>A0A9D2U9A3</accession>
<comment type="caution">
    <text evidence="2">The sequence shown here is derived from an EMBL/GenBank/DDBJ whole genome shotgun (WGS) entry which is preliminary data.</text>
</comment>
<evidence type="ECO:0000313" key="3">
    <source>
        <dbReference type="Proteomes" id="UP000823889"/>
    </source>
</evidence>
<reference evidence="2" key="2">
    <citation type="submission" date="2021-04" db="EMBL/GenBank/DDBJ databases">
        <authorList>
            <person name="Gilroy R."/>
        </authorList>
    </citation>
    <scope>NUCLEOTIDE SEQUENCE</scope>
    <source>
        <strain evidence="2">9264</strain>
    </source>
</reference>
<dbReference type="Pfam" id="PF13776">
    <property type="entry name" value="DUF4172"/>
    <property type="match status" value="1"/>
</dbReference>